<comment type="caution">
    <text evidence="2">The sequence shown here is derived from an EMBL/GenBank/DDBJ whole genome shotgun (WGS) entry which is preliminary data.</text>
</comment>
<dbReference type="Proteomes" id="UP000469185">
    <property type="component" value="Unassembled WGS sequence"/>
</dbReference>
<dbReference type="RefSeq" id="WP_163819293.1">
    <property type="nucleotide sequence ID" value="NZ_JAAGOB010000007.1"/>
</dbReference>
<dbReference type="EMBL" id="JAAGOB010000007">
    <property type="protein sequence ID" value="NED96508.1"/>
    <property type="molecule type" value="Genomic_DNA"/>
</dbReference>
<organism evidence="2 3">
    <name type="scientific">Phytoactinopolyspora alkaliphila</name>
    <dbReference type="NCBI Taxonomy" id="1783498"/>
    <lineage>
        <taxon>Bacteria</taxon>
        <taxon>Bacillati</taxon>
        <taxon>Actinomycetota</taxon>
        <taxon>Actinomycetes</taxon>
        <taxon>Jiangellales</taxon>
        <taxon>Jiangellaceae</taxon>
        <taxon>Phytoactinopolyspora</taxon>
    </lineage>
</organism>
<accession>A0A6N9YNU1</accession>
<feature type="transmembrane region" description="Helical" evidence="1">
    <location>
        <begin position="20"/>
        <end position="38"/>
    </location>
</feature>
<evidence type="ECO:0000313" key="2">
    <source>
        <dbReference type="EMBL" id="NED96508.1"/>
    </source>
</evidence>
<evidence type="ECO:0000313" key="3">
    <source>
        <dbReference type="Proteomes" id="UP000469185"/>
    </source>
</evidence>
<keyword evidence="1" id="KW-0812">Transmembrane</keyword>
<protein>
    <submittedName>
        <fullName evidence="2">DUF4383 domain-containing protein</fullName>
    </submittedName>
</protein>
<reference evidence="2 3" key="1">
    <citation type="submission" date="2020-02" db="EMBL/GenBank/DDBJ databases">
        <authorList>
            <person name="Li X.-J."/>
            <person name="Feng X.-M."/>
        </authorList>
    </citation>
    <scope>NUCLEOTIDE SEQUENCE [LARGE SCALE GENOMIC DNA]</scope>
    <source>
        <strain evidence="2 3">CGMCC 4.7225</strain>
    </source>
</reference>
<keyword evidence="3" id="KW-1185">Reference proteome</keyword>
<feature type="transmembrane region" description="Helical" evidence="1">
    <location>
        <begin position="131"/>
        <end position="148"/>
    </location>
</feature>
<proteinExistence type="predicted"/>
<sequence>MTPAPQSPDDPAAVRSPVRMGAYVVAVVFLLVGILGFVPGFTTNLDELSFAGHESNALLFDVFAVSVLHNVIHLLFGVVGLMMARGARKARIYLIAGGAIYLALFIYGLIIDYDSEANVVPLNDAANWLHLGLGVGMILLGLLPGWGVRGRRGAER</sequence>
<feature type="transmembrane region" description="Helical" evidence="1">
    <location>
        <begin position="92"/>
        <end position="111"/>
    </location>
</feature>
<gene>
    <name evidence="2" type="ORF">G1H11_14455</name>
</gene>
<evidence type="ECO:0000256" key="1">
    <source>
        <dbReference type="SAM" id="Phobius"/>
    </source>
</evidence>
<feature type="transmembrane region" description="Helical" evidence="1">
    <location>
        <begin position="58"/>
        <end position="80"/>
    </location>
</feature>
<dbReference type="Pfam" id="PF14325">
    <property type="entry name" value="DUF4383"/>
    <property type="match status" value="1"/>
</dbReference>
<keyword evidence="1" id="KW-0472">Membrane</keyword>
<dbReference type="AlphaFoldDB" id="A0A6N9YNU1"/>
<keyword evidence="1" id="KW-1133">Transmembrane helix</keyword>
<name>A0A6N9YNU1_9ACTN</name>